<protein>
    <recommendedName>
        <fullName evidence="6">LPS-assembly lipoprotein LptE</fullName>
    </recommendedName>
</protein>
<evidence type="ECO:0000313" key="7">
    <source>
        <dbReference type="EMBL" id="PVZ72107.1"/>
    </source>
</evidence>
<comment type="caution">
    <text evidence="7">The sequence shown here is derived from an EMBL/GenBank/DDBJ whole genome shotgun (WGS) entry which is preliminary data.</text>
</comment>
<gene>
    <name evidence="6" type="primary">lptE</name>
    <name evidence="7" type="ORF">DC094_03570</name>
</gene>
<evidence type="ECO:0000256" key="4">
    <source>
        <dbReference type="ARBA" id="ARBA00023237"/>
    </source>
</evidence>
<dbReference type="GO" id="GO:1990351">
    <property type="term" value="C:transporter complex"/>
    <property type="evidence" value="ECO:0007669"/>
    <property type="project" value="TreeGrafter"/>
</dbReference>
<dbReference type="GO" id="GO:0009279">
    <property type="term" value="C:cell outer membrane"/>
    <property type="evidence" value="ECO:0007669"/>
    <property type="project" value="UniProtKB-UniRule"/>
</dbReference>
<dbReference type="GO" id="GO:0015920">
    <property type="term" value="P:lipopolysaccharide transport"/>
    <property type="evidence" value="ECO:0007669"/>
    <property type="project" value="TreeGrafter"/>
</dbReference>
<evidence type="ECO:0000313" key="8">
    <source>
        <dbReference type="Proteomes" id="UP000244906"/>
    </source>
</evidence>
<evidence type="ECO:0000256" key="5">
    <source>
        <dbReference type="ARBA" id="ARBA00023288"/>
    </source>
</evidence>
<comment type="function">
    <text evidence="6">Together with LptD, is involved in the assembly of lipopolysaccharide (LPS) at the surface of the outer membrane. Required for the proper assembly of LptD. Binds LPS and may serve as the LPS recognition site at the outer membrane.</text>
</comment>
<accession>A0A2V1H4I7</accession>
<evidence type="ECO:0000256" key="1">
    <source>
        <dbReference type="ARBA" id="ARBA00022729"/>
    </source>
</evidence>
<keyword evidence="1" id="KW-0732">Signal</keyword>
<keyword evidence="4 6" id="KW-0998">Cell outer membrane</keyword>
<dbReference type="PANTHER" id="PTHR38098:SF1">
    <property type="entry name" value="LPS-ASSEMBLY LIPOPROTEIN LPTE"/>
    <property type="match status" value="1"/>
</dbReference>
<comment type="similarity">
    <text evidence="6">Belongs to the LptE lipoprotein family.</text>
</comment>
<evidence type="ECO:0000256" key="6">
    <source>
        <dbReference type="HAMAP-Rule" id="MF_01186"/>
    </source>
</evidence>
<sequence length="171" mass="19199">MCLLALCLLAALTPGKPVPMLKSLKLISFLLLSLSLSACGFHLRGSQAFQPLEMRIDGEYSQLYRYLTEDLKPSASAALQLTIIDEKWIDRSLSYDTSNNVTEYELVYRVQYTLGVATPEGPLRKKTMELMRVYQADTANPLANRAEQRLLVDDMTRRAAKKLLARAKAAK</sequence>
<reference evidence="7 8" key="1">
    <citation type="submission" date="2018-04" db="EMBL/GenBank/DDBJ databases">
        <title>Thalassorhabdus spongiae gen. nov., sp. nov., isolated from a marine sponge in South-West Iceland.</title>
        <authorList>
            <person name="Knobloch S."/>
            <person name="Daussin A."/>
            <person name="Johannsson R."/>
            <person name="Marteinsson V.T."/>
        </authorList>
    </citation>
    <scope>NUCLEOTIDE SEQUENCE [LARGE SCALE GENOMIC DNA]</scope>
    <source>
        <strain evidence="7 8">Hp12</strain>
    </source>
</reference>
<dbReference type="PANTHER" id="PTHR38098">
    <property type="entry name" value="LPS-ASSEMBLY LIPOPROTEIN LPTE"/>
    <property type="match status" value="1"/>
</dbReference>
<keyword evidence="5" id="KW-0449">Lipoprotein</keyword>
<dbReference type="GO" id="GO:0001530">
    <property type="term" value="F:lipopolysaccharide binding"/>
    <property type="evidence" value="ECO:0007669"/>
    <property type="project" value="TreeGrafter"/>
</dbReference>
<keyword evidence="8" id="KW-1185">Reference proteome</keyword>
<proteinExistence type="inferred from homology"/>
<keyword evidence="3" id="KW-0564">Palmitate</keyword>
<evidence type="ECO:0000256" key="2">
    <source>
        <dbReference type="ARBA" id="ARBA00023136"/>
    </source>
</evidence>
<dbReference type="HAMAP" id="MF_01186">
    <property type="entry name" value="LPS_assembly_LptE"/>
    <property type="match status" value="1"/>
</dbReference>
<keyword evidence="2 6" id="KW-0472">Membrane</keyword>
<dbReference type="GO" id="GO:0043165">
    <property type="term" value="P:Gram-negative-bacterium-type cell outer membrane assembly"/>
    <property type="evidence" value="ECO:0007669"/>
    <property type="project" value="UniProtKB-UniRule"/>
</dbReference>
<organism evidence="7 8">
    <name type="scientific">Pelagibaculum spongiae</name>
    <dbReference type="NCBI Taxonomy" id="2080658"/>
    <lineage>
        <taxon>Bacteria</taxon>
        <taxon>Pseudomonadati</taxon>
        <taxon>Pseudomonadota</taxon>
        <taxon>Gammaproteobacteria</taxon>
        <taxon>Oceanospirillales</taxon>
        <taxon>Pelagibaculum</taxon>
    </lineage>
</organism>
<evidence type="ECO:0000256" key="3">
    <source>
        <dbReference type="ARBA" id="ARBA00023139"/>
    </source>
</evidence>
<dbReference type="Proteomes" id="UP000244906">
    <property type="component" value="Unassembled WGS sequence"/>
</dbReference>
<name>A0A2V1H4I7_9GAMM</name>
<dbReference type="Gene3D" id="3.30.160.150">
    <property type="entry name" value="Lipoprotein like domain"/>
    <property type="match status" value="1"/>
</dbReference>
<dbReference type="EMBL" id="QDDL01000001">
    <property type="protein sequence ID" value="PVZ72107.1"/>
    <property type="molecule type" value="Genomic_DNA"/>
</dbReference>
<dbReference type="AlphaFoldDB" id="A0A2V1H4I7"/>
<comment type="subunit">
    <text evidence="6">Component of the lipopolysaccharide transport and assembly complex. Interacts with LptD.</text>
</comment>
<dbReference type="Pfam" id="PF04390">
    <property type="entry name" value="LptE"/>
    <property type="match status" value="1"/>
</dbReference>
<dbReference type="InterPro" id="IPR007485">
    <property type="entry name" value="LPS_assembly_LptE"/>
</dbReference>